<dbReference type="Proteomes" id="UP001454036">
    <property type="component" value="Unassembled WGS sequence"/>
</dbReference>
<sequence>MVTILSMEPPKSYKEVQRLTRCLAALSRFISKSGDRNLPLFRKIRQAFEELFIWDEECARAFTKLKEYLGSPKLLTWP</sequence>
<evidence type="ECO:0000313" key="2">
    <source>
        <dbReference type="Proteomes" id="UP001454036"/>
    </source>
</evidence>
<dbReference type="InterPro" id="IPR043128">
    <property type="entry name" value="Rev_trsase/Diguanyl_cyclase"/>
</dbReference>
<accession>A0AAV3RKW6</accession>
<dbReference type="SUPFAM" id="SSF56672">
    <property type="entry name" value="DNA/RNA polymerases"/>
    <property type="match status" value="1"/>
</dbReference>
<evidence type="ECO:0000313" key="1">
    <source>
        <dbReference type="EMBL" id="GAA0179074.1"/>
    </source>
</evidence>
<gene>
    <name evidence="1" type="ORF">LIER_29925</name>
</gene>
<reference evidence="1 2" key="1">
    <citation type="submission" date="2024-01" db="EMBL/GenBank/DDBJ databases">
        <title>The complete chloroplast genome sequence of Lithospermum erythrorhizon: insights into the phylogenetic relationship among Boraginaceae species and the maternal lineages of purple gromwells.</title>
        <authorList>
            <person name="Okada T."/>
            <person name="Watanabe K."/>
        </authorList>
    </citation>
    <scope>NUCLEOTIDE SEQUENCE [LARGE SCALE GENOMIC DNA]</scope>
</reference>
<keyword evidence="2" id="KW-1185">Reference proteome</keyword>
<name>A0AAV3RKW6_LITER</name>
<dbReference type="InterPro" id="IPR043502">
    <property type="entry name" value="DNA/RNA_pol_sf"/>
</dbReference>
<comment type="caution">
    <text evidence="1">The sequence shown here is derived from an EMBL/GenBank/DDBJ whole genome shotgun (WGS) entry which is preliminary data.</text>
</comment>
<dbReference type="AlphaFoldDB" id="A0AAV3RKW6"/>
<organism evidence="1 2">
    <name type="scientific">Lithospermum erythrorhizon</name>
    <name type="common">Purple gromwell</name>
    <name type="synonym">Lithospermum officinale var. erythrorhizon</name>
    <dbReference type="NCBI Taxonomy" id="34254"/>
    <lineage>
        <taxon>Eukaryota</taxon>
        <taxon>Viridiplantae</taxon>
        <taxon>Streptophyta</taxon>
        <taxon>Embryophyta</taxon>
        <taxon>Tracheophyta</taxon>
        <taxon>Spermatophyta</taxon>
        <taxon>Magnoliopsida</taxon>
        <taxon>eudicotyledons</taxon>
        <taxon>Gunneridae</taxon>
        <taxon>Pentapetalae</taxon>
        <taxon>asterids</taxon>
        <taxon>lamiids</taxon>
        <taxon>Boraginales</taxon>
        <taxon>Boraginaceae</taxon>
        <taxon>Boraginoideae</taxon>
        <taxon>Lithospermeae</taxon>
        <taxon>Lithospermum</taxon>
    </lineage>
</organism>
<dbReference type="Gene3D" id="3.30.70.270">
    <property type="match status" value="1"/>
</dbReference>
<proteinExistence type="predicted"/>
<dbReference type="EMBL" id="BAABME010010474">
    <property type="protein sequence ID" value="GAA0179074.1"/>
    <property type="molecule type" value="Genomic_DNA"/>
</dbReference>
<protein>
    <submittedName>
        <fullName evidence="1">Uncharacterized protein</fullName>
    </submittedName>
</protein>